<accession>A0A2A7AAB8</accession>
<evidence type="ECO:0000313" key="1">
    <source>
        <dbReference type="EMBL" id="PDX76104.1"/>
    </source>
</evidence>
<reference evidence="1 2" key="1">
    <citation type="journal article" date="2017" name="Front. Microbiol.">
        <title>New Insights into the Diversity of the Genus Faecalibacterium.</title>
        <authorList>
            <person name="Benevides L."/>
            <person name="Burman S."/>
            <person name="Martin R."/>
            <person name="Robert V."/>
            <person name="Thomas M."/>
            <person name="Miquel S."/>
            <person name="Chain F."/>
            <person name="Sokol H."/>
            <person name="Bermudez-Humaran L.G."/>
            <person name="Morrison M."/>
            <person name="Langella P."/>
            <person name="Azevedo V.A."/>
            <person name="Chatel J.M."/>
            <person name="Soares S."/>
        </authorList>
    </citation>
    <scope>NUCLEOTIDE SEQUENCE [LARGE SCALE GENOMIC DNA]</scope>
    <source>
        <strain evidence="1 2">CNCM I 4573</strain>
    </source>
</reference>
<protein>
    <submittedName>
        <fullName evidence="1">Uncharacterized protein</fullName>
    </submittedName>
</protein>
<comment type="caution">
    <text evidence="1">The sequence shown here is derived from an EMBL/GenBank/DDBJ whole genome shotgun (WGS) entry which is preliminary data.</text>
</comment>
<name>A0A2A7AAB8_9FIRM</name>
<organism evidence="1 2">
    <name type="scientific">Faecalibacterium prausnitzii</name>
    <dbReference type="NCBI Taxonomy" id="853"/>
    <lineage>
        <taxon>Bacteria</taxon>
        <taxon>Bacillati</taxon>
        <taxon>Bacillota</taxon>
        <taxon>Clostridia</taxon>
        <taxon>Eubacteriales</taxon>
        <taxon>Oscillospiraceae</taxon>
        <taxon>Faecalibacterium</taxon>
    </lineage>
</organism>
<dbReference type="AlphaFoldDB" id="A0A2A7AAB8"/>
<evidence type="ECO:0000313" key="2">
    <source>
        <dbReference type="Proteomes" id="UP000220157"/>
    </source>
</evidence>
<gene>
    <name evidence="1" type="ORF">CGS56_05340</name>
</gene>
<dbReference type="EMBL" id="NMTW01000026">
    <property type="protein sequence ID" value="PDX76104.1"/>
    <property type="molecule type" value="Genomic_DNA"/>
</dbReference>
<dbReference type="Proteomes" id="UP000220157">
    <property type="component" value="Unassembled WGS sequence"/>
</dbReference>
<proteinExistence type="predicted"/>
<dbReference type="RefSeq" id="WP_097785178.1">
    <property type="nucleotide sequence ID" value="NZ_NMTW01000026.1"/>
</dbReference>
<sequence length="110" mass="12106">MKKYNLSEIMHKAWKLYRKGVSSFAEALHRAWNSAKAAPVNAQRIEEAQQAAGITEPVNTWAGWKAAGYMVEHGAKALFQAVLIHSSKGDGQTYRASFFGASQVQPLEAL</sequence>